<comment type="caution">
    <text evidence="2">The sequence shown here is derived from an EMBL/GenBank/DDBJ whole genome shotgun (WGS) entry which is preliminary data.</text>
</comment>
<dbReference type="Proteomes" id="UP000447873">
    <property type="component" value="Unassembled WGS sequence"/>
</dbReference>
<reference evidence="2 3" key="1">
    <citation type="submission" date="2018-12" db="EMBL/GenBank/DDBJ databases">
        <title>Venturia inaequalis Genome Resource.</title>
        <authorList>
            <person name="Lichtner F.J."/>
        </authorList>
    </citation>
    <scope>NUCLEOTIDE SEQUENCE [LARGE SCALE GENOMIC DNA]</scope>
    <source>
        <strain evidence="2 3">120213</strain>
    </source>
</reference>
<feature type="region of interest" description="Disordered" evidence="1">
    <location>
        <begin position="1"/>
        <end position="118"/>
    </location>
</feature>
<name>A0A8H3UNT8_VENIN</name>
<evidence type="ECO:0000256" key="1">
    <source>
        <dbReference type="SAM" id="MobiDB-lite"/>
    </source>
</evidence>
<evidence type="ECO:0000313" key="2">
    <source>
        <dbReference type="EMBL" id="KAE9972558.1"/>
    </source>
</evidence>
<feature type="compositionally biased region" description="Basic and acidic residues" evidence="1">
    <location>
        <begin position="173"/>
        <end position="193"/>
    </location>
</feature>
<organism evidence="2 3">
    <name type="scientific">Venturia inaequalis</name>
    <name type="common">Apple scab fungus</name>
    <dbReference type="NCBI Taxonomy" id="5025"/>
    <lineage>
        <taxon>Eukaryota</taxon>
        <taxon>Fungi</taxon>
        <taxon>Dikarya</taxon>
        <taxon>Ascomycota</taxon>
        <taxon>Pezizomycotina</taxon>
        <taxon>Dothideomycetes</taxon>
        <taxon>Pleosporomycetidae</taxon>
        <taxon>Venturiales</taxon>
        <taxon>Venturiaceae</taxon>
        <taxon>Venturia</taxon>
    </lineage>
</organism>
<feature type="compositionally biased region" description="Basic and acidic residues" evidence="1">
    <location>
        <begin position="36"/>
        <end position="49"/>
    </location>
</feature>
<protein>
    <submittedName>
        <fullName evidence="2">Uncharacterized protein</fullName>
    </submittedName>
</protein>
<sequence length="206" mass="22015">MRPGLAAPLNSNDLPKEAEVASSTTVFESLDSFVDIDAKDEDKDEDKDNSQISEIDITNTPNSSNNSEESNLSSLLDTENSEDNDEEADTSTNHTNGTSAIALASPMRSRSGKAVGISKPTKKGTLIHALFFNGALKISSNSAIASSTKRKPTVATQTSLGVEATRPSKKTQKQLETDAAEASRLKKIEDSKEKKAKKALNTEASR</sequence>
<feature type="compositionally biased region" description="Low complexity" evidence="1">
    <location>
        <begin position="58"/>
        <end position="78"/>
    </location>
</feature>
<feature type="compositionally biased region" description="Acidic residues" evidence="1">
    <location>
        <begin position="79"/>
        <end position="89"/>
    </location>
</feature>
<feature type="region of interest" description="Disordered" evidence="1">
    <location>
        <begin position="142"/>
        <end position="206"/>
    </location>
</feature>
<dbReference type="AlphaFoldDB" id="A0A8H3UNT8"/>
<evidence type="ECO:0000313" key="3">
    <source>
        <dbReference type="Proteomes" id="UP000447873"/>
    </source>
</evidence>
<proteinExistence type="predicted"/>
<accession>A0A8H3UNT8</accession>
<gene>
    <name evidence="2" type="ORF">EG328_004926</name>
</gene>
<feature type="compositionally biased region" description="Polar residues" evidence="1">
    <location>
        <begin position="90"/>
        <end position="99"/>
    </location>
</feature>
<dbReference type="EMBL" id="WNWS01000266">
    <property type="protein sequence ID" value="KAE9972558.1"/>
    <property type="molecule type" value="Genomic_DNA"/>
</dbReference>